<name>T1FUI9_HELRO</name>
<feature type="compositionally biased region" description="Polar residues" evidence="6">
    <location>
        <begin position="270"/>
        <end position="282"/>
    </location>
</feature>
<protein>
    <recommendedName>
        <fullName evidence="11">Transmembrane protein 245</fullName>
    </recommendedName>
</protein>
<evidence type="ECO:0000256" key="2">
    <source>
        <dbReference type="ARBA" id="ARBA00009773"/>
    </source>
</evidence>
<feature type="transmembrane region" description="Helical" evidence="7">
    <location>
        <begin position="487"/>
        <end position="507"/>
    </location>
</feature>
<dbReference type="EMBL" id="KB097182">
    <property type="protein sequence ID" value="ESN98255.1"/>
    <property type="molecule type" value="Genomic_DNA"/>
</dbReference>
<feature type="transmembrane region" description="Helical" evidence="7">
    <location>
        <begin position="773"/>
        <end position="797"/>
    </location>
</feature>
<organism evidence="9 10">
    <name type="scientific">Helobdella robusta</name>
    <name type="common">Californian leech</name>
    <dbReference type="NCBI Taxonomy" id="6412"/>
    <lineage>
        <taxon>Eukaryota</taxon>
        <taxon>Metazoa</taxon>
        <taxon>Spiralia</taxon>
        <taxon>Lophotrochozoa</taxon>
        <taxon>Annelida</taxon>
        <taxon>Clitellata</taxon>
        <taxon>Hirudinea</taxon>
        <taxon>Rhynchobdellida</taxon>
        <taxon>Glossiphoniidae</taxon>
        <taxon>Helobdella</taxon>
    </lineage>
</organism>
<feature type="compositionally biased region" description="Polar residues" evidence="6">
    <location>
        <begin position="304"/>
        <end position="319"/>
    </location>
</feature>
<dbReference type="RefSeq" id="XP_009023597.1">
    <property type="nucleotide sequence ID" value="XM_009025349.1"/>
</dbReference>
<comment type="subcellular location">
    <subcellularLocation>
        <location evidence="1">Membrane</location>
        <topology evidence="1">Multi-pass membrane protein</topology>
    </subcellularLocation>
</comment>
<reference evidence="8 10" key="2">
    <citation type="journal article" date="2013" name="Nature">
        <title>Insights into bilaterian evolution from three spiralian genomes.</title>
        <authorList>
            <person name="Simakov O."/>
            <person name="Marletaz F."/>
            <person name="Cho S.J."/>
            <person name="Edsinger-Gonzales E."/>
            <person name="Havlak P."/>
            <person name="Hellsten U."/>
            <person name="Kuo D.H."/>
            <person name="Larsson T."/>
            <person name="Lv J."/>
            <person name="Arendt D."/>
            <person name="Savage R."/>
            <person name="Osoegawa K."/>
            <person name="de Jong P."/>
            <person name="Grimwood J."/>
            <person name="Chapman J.A."/>
            <person name="Shapiro H."/>
            <person name="Aerts A."/>
            <person name="Otillar R.P."/>
            <person name="Terry A.Y."/>
            <person name="Boore J.L."/>
            <person name="Grigoriev I.V."/>
            <person name="Lindberg D.R."/>
            <person name="Seaver E.C."/>
            <person name="Weisblat D.A."/>
            <person name="Putnam N.H."/>
            <person name="Rokhsar D.S."/>
        </authorList>
    </citation>
    <scope>NUCLEOTIDE SEQUENCE</scope>
</reference>
<dbReference type="PANTHER" id="PTHR21716:SF4">
    <property type="entry name" value="TRANSMEMBRANE PROTEIN 245"/>
    <property type="match status" value="1"/>
</dbReference>
<sequence>MDSCDREVPKSPFPNVFHILPQGHDKALKKAFYNIAAILFVIFSSATAVAIYHILQPFLRPLLWAALCGTFLYPFKYRVTTGARRWLRGLQVTKTPLFLGFIFLPVVILYNLVDYLGRLCWNNIKIIAFCCFSVLSIFFFLTMWPIQGIITGTTKFVMYAETVLSFFSSSWIWSPVIGYLLVVAFCYNERTKIFLTLGSFFLWIAICFHLVNVFNGPFVLGLCTFSSVLGVIGLVHNLSKIRSRSSADHKKNDNIIVVDRNDGQVDSSKETTNPSTTNQHQAVYSIIDDDDDDDDNGSGGGRVTNVTDDASRNFTATNITDHDKNDGNDENEDGGSGVRVRGVNVLPHHHHDKDKDSPDSVKQQLFLPLSDYESAVAGEAGGGGCGSGDNGSKKTFSDYCLMVLLWCTVLVQLWLYNILFIIIPLLLLCFIVKVLDNYLEVWSLLTGWFSSNLDLLKQNLSNGSRLGVIIPWPLICMLDKSIDKICSAFIVVLLVLGVGLLAVLAALEVHKESMHLVQISSNVFNKSEHPEFTRWLPDDEVLQNTLDSMVKNAYVYGREWIVRQNKTMKAYEKQLSLGDFSIINASFPFAYYRMKKLDLNLIDIARENVDLFMSVCFRLHVIFLTTLFYLLSSSHCQYKPVEFFCSFSPSYMNNFAFAKAFQDAINSVFLVSCKMAVFYGLYTWLTHSILGIQIVFIPSILAASFAAVPFLGTYVACLPAVFELWLVNGQPIHALVLFAAHYLPTLFIDTAFYSEIKGGHPYLTGLAILGGIYWMGLEGAIVGPVLLCCFVVAVHMYQAMIQPDSD</sequence>
<dbReference type="OMA" id="MYMFLTP"/>
<feature type="compositionally biased region" description="Basic and acidic residues" evidence="6">
    <location>
        <begin position="259"/>
        <end position="269"/>
    </location>
</feature>
<comment type="similarity">
    <text evidence="2">Belongs to the autoinducer-2 exporter (AI-2E) (TC 2.A.86) family.</text>
</comment>
<dbReference type="OrthoDB" id="5970161at2759"/>
<evidence type="ECO:0000313" key="8">
    <source>
        <dbReference type="EMBL" id="ESN98255.1"/>
    </source>
</evidence>
<keyword evidence="4 7" id="KW-1133">Transmembrane helix</keyword>
<feature type="transmembrane region" description="Helical" evidence="7">
    <location>
        <begin position="612"/>
        <end position="631"/>
    </location>
</feature>
<feature type="transmembrane region" description="Helical" evidence="7">
    <location>
        <begin position="734"/>
        <end position="753"/>
    </location>
</feature>
<dbReference type="HOGENOM" id="CLU_005960_0_0_1"/>
<dbReference type="eggNOG" id="KOG2365">
    <property type="taxonomic scope" value="Eukaryota"/>
</dbReference>
<evidence type="ECO:0000256" key="6">
    <source>
        <dbReference type="SAM" id="MobiDB-lite"/>
    </source>
</evidence>
<feature type="transmembrane region" description="Helical" evidence="7">
    <location>
        <begin position="95"/>
        <end position="113"/>
    </location>
</feature>
<keyword evidence="3 7" id="KW-0812">Transmembrane</keyword>
<feature type="transmembrane region" description="Helical" evidence="7">
    <location>
        <begin position="125"/>
        <end position="146"/>
    </location>
</feature>
<keyword evidence="10" id="KW-1185">Reference proteome</keyword>
<dbReference type="EMBL" id="AMQM01005945">
    <property type="status" value="NOT_ANNOTATED_CDS"/>
    <property type="molecule type" value="Genomic_DNA"/>
</dbReference>
<feature type="transmembrane region" description="Helical" evidence="7">
    <location>
        <begin position="575"/>
        <end position="592"/>
    </location>
</feature>
<feature type="transmembrane region" description="Helical" evidence="7">
    <location>
        <begin position="217"/>
        <end position="235"/>
    </location>
</feature>
<feature type="region of interest" description="Disordered" evidence="6">
    <location>
        <begin position="259"/>
        <end position="340"/>
    </location>
</feature>
<feature type="compositionally biased region" description="Acidic residues" evidence="6">
    <location>
        <begin position="287"/>
        <end position="296"/>
    </location>
</feature>
<dbReference type="EnsemblMetazoa" id="HelroT193018">
    <property type="protein sequence ID" value="HelroP193018"/>
    <property type="gene ID" value="HelroG193018"/>
</dbReference>
<reference evidence="10" key="1">
    <citation type="submission" date="2012-12" db="EMBL/GenBank/DDBJ databases">
        <authorList>
            <person name="Hellsten U."/>
            <person name="Grimwood J."/>
            <person name="Chapman J.A."/>
            <person name="Shapiro H."/>
            <person name="Aerts A."/>
            <person name="Otillar R.P."/>
            <person name="Terry A.Y."/>
            <person name="Boore J.L."/>
            <person name="Simakov O."/>
            <person name="Marletaz F."/>
            <person name="Cho S.-J."/>
            <person name="Edsinger-Gonzales E."/>
            <person name="Havlak P."/>
            <person name="Kuo D.-H."/>
            <person name="Larsson T."/>
            <person name="Lv J."/>
            <person name="Arendt D."/>
            <person name="Savage R."/>
            <person name="Osoegawa K."/>
            <person name="de Jong P."/>
            <person name="Lindberg D.R."/>
            <person name="Seaver E.C."/>
            <person name="Weisblat D.A."/>
            <person name="Putnam N.H."/>
            <person name="Grigoriev I.V."/>
            <person name="Rokhsar D.S."/>
        </authorList>
    </citation>
    <scope>NUCLEOTIDE SEQUENCE</scope>
</reference>
<dbReference type="AlphaFoldDB" id="T1FUI9"/>
<dbReference type="InterPro" id="IPR002549">
    <property type="entry name" value="AI-2E-like"/>
</dbReference>
<evidence type="ECO:0000256" key="3">
    <source>
        <dbReference type="ARBA" id="ARBA00022692"/>
    </source>
</evidence>
<accession>T1FUI9</accession>
<evidence type="ECO:0000256" key="1">
    <source>
        <dbReference type="ARBA" id="ARBA00004141"/>
    </source>
</evidence>
<evidence type="ECO:0000256" key="5">
    <source>
        <dbReference type="ARBA" id="ARBA00023136"/>
    </source>
</evidence>
<gene>
    <name evidence="9" type="primary">20212485</name>
    <name evidence="8" type="ORF">HELRODRAFT_193018</name>
</gene>
<dbReference type="Proteomes" id="UP000015101">
    <property type="component" value="Unassembled WGS sequence"/>
</dbReference>
<feature type="transmembrane region" description="Helical" evidence="7">
    <location>
        <begin position="193"/>
        <end position="211"/>
    </location>
</feature>
<evidence type="ECO:0000313" key="9">
    <source>
        <dbReference type="EnsemblMetazoa" id="HelroP193018"/>
    </source>
</evidence>
<keyword evidence="5 7" id="KW-0472">Membrane</keyword>
<evidence type="ECO:0008006" key="11">
    <source>
        <dbReference type="Google" id="ProtNLM"/>
    </source>
</evidence>
<feature type="transmembrane region" description="Helical" evidence="7">
    <location>
        <begin position="403"/>
        <end position="435"/>
    </location>
</feature>
<feature type="transmembrane region" description="Helical" evidence="7">
    <location>
        <begin position="694"/>
        <end position="722"/>
    </location>
</feature>
<evidence type="ECO:0000256" key="7">
    <source>
        <dbReference type="SAM" id="Phobius"/>
    </source>
</evidence>
<evidence type="ECO:0000256" key="4">
    <source>
        <dbReference type="ARBA" id="ARBA00022989"/>
    </source>
</evidence>
<dbReference type="GeneID" id="20212485"/>
<dbReference type="InParanoid" id="T1FUI9"/>
<feature type="transmembrane region" description="Helical" evidence="7">
    <location>
        <begin position="166"/>
        <end position="186"/>
    </location>
</feature>
<reference evidence="9" key="3">
    <citation type="submission" date="2015-06" db="UniProtKB">
        <authorList>
            <consortium name="EnsemblMetazoa"/>
        </authorList>
    </citation>
    <scope>IDENTIFICATION</scope>
</reference>
<feature type="transmembrane region" description="Helical" evidence="7">
    <location>
        <begin position="31"/>
        <end position="51"/>
    </location>
</feature>
<proteinExistence type="inferred from homology"/>
<dbReference type="GO" id="GO:0016020">
    <property type="term" value="C:membrane"/>
    <property type="evidence" value="ECO:0007669"/>
    <property type="project" value="UniProtKB-SubCell"/>
</dbReference>
<dbReference type="FunCoup" id="T1FUI9">
    <property type="interactions" value="997"/>
</dbReference>
<dbReference type="STRING" id="6412.T1FUI9"/>
<dbReference type="KEGG" id="hro:HELRODRAFT_193018"/>
<dbReference type="CTD" id="20212485"/>
<dbReference type="PANTHER" id="PTHR21716">
    <property type="entry name" value="TRANSMEMBRANE PROTEIN"/>
    <property type="match status" value="1"/>
</dbReference>
<evidence type="ECO:0000313" key="10">
    <source>
        <dbReference type="Proteomes" id="UP000015101"/>
    </source>
</evidence>